<dbReference type="EMBL" id="PKSM01000090">
    <property type="protein sequence ID" value="POW14544.1"/>
    <property type="molecule type" value="Genomic_DNA"/>
</dbReference>
<accession>A0A2S4VYD2</accession>
<organism evidence="1 2">
    <name type="scientific">Puccinia striiformis</name>
    <dbReference type="NCBI Taxonomy" id="27350"/>
    <lineage>
        <taxon>Eukaryota</taxon>
        <taxon>Fungi</taxon>
        <taxon>Dikarya</taxon>
        <taxon>Basidiomycota</taxon>
        <taxon>Pucciniomycotina</taxon>
        <taxon>Pucciniomycetes</taxon>
        <taxon>Pucciniales</taxon>
        <taxon>Pucciniaceae</taxon>
        <taxon>Puccinia</taxon>
    </lineage>
</organism>
<dbReference type="AlphaFoldDB" id="A0A2S4VYD2"/>
<reference evidence="2" key="2">
    <citation type="journal article" date="2018" name="BMC Genomics">
        <title>Genomic insights into host adaptation between the wheat stripe rust pathogen (Puccinia striiformis f. sp. tritici) and the barley stripe rust pathogen (Puccinia striiformis f. sp. hordei).</title>
        <authorList>
            <person name="Xia C."/>
            <person name="Wang M."/>
            <person name="Yin C."/>
            <person name="Cornejo O.E."/>
            <person name="Hulbert S.H."/>
            <person name="Chen X."/>
        </authorList>
    </citation>
    <scope>NUCLEOTIDE SEQUENCE [LARGE SCALE GENOMIC DNA]</scope>
    <source>
        <strain evidence="2">93TX-2</strain>
    </source>
</reference>
<dbReference type="Proteomes" id="UP000238274">
    <property type="component" value="Unassembled WGS sequence"/>
</dbReference>
<name>A0A2S4VYD2_9BASI</name>
<sequence>MAPHWKTRSCLQKDQDNVVAIEQEDPVPRFVFISLPTFCQAVGDNVNSDLQKMMLVLANTRTASKQQKLPNWVNTHGPASSFNCFTPEEQHTIRDWDCLELNYLSSHQQEVSVMTVQGRGDWFLGFWVLMSKLLDGEQRLIPILPPLMGGTCDMSVIYNTGPPLHHMGS</sequence>
<reference evidence="1 2" key="1">
    <citation type="submission" date="2017-12" db="EMBL/GenBank/DDBJ databases">
        <title>Gene loss provides genomic basis for host adaptation in cereal stripe rust fungi.</title>
        <authorList>
            <person name="Xia C."/>
        </authorList>
    </citation>
    <scope>NUCLEOTIDE SEQUENCE [LARGE SCALE GENOMIC DNA]</scope>
    <source>
        <strain evidence="1 2">93TX-2</strain>
    </source>
</reference>
<gene>
    <name evidence="1" type="ORF">PSHT_07352</name>
</gene>
<reference evidence="2" key="3">
    <citation type="journal article" date="2018" name="Mol. Plant Microbe Interact.">
        <title>Genome sequence resources for the wheat stripe rust pathogen (Puccinia striiformis f. sp. tritici) and the barley stripe rust pathogen (Puccinia striiformis f. sp. hordei).</title>
        <authorList>
            <person name="Xia C."/>
            <person name="Wang M."/>
            <person name="Yin C."/>
            <person name="Cornejo O.E."/>
            <person name="Hulbert S.H."/>
            <person name="Chen X."/>
        </authorList>
    </citation>
    <scope>NUCLEOTIDE SEQUENCE [LARGE SCALE GENOMIC DNA]</scope>
    <source>
        <strain evidence="2">93TX-2</strain>
    </source>
</reference>
<dbReference type="VEuPathDB" id="FungiDB:PSHT_07352"/>
<comment type="caution">
    <text evidence="1">The sequence shown here is derived from an EMBL/GenBank/DDBJ whole genome shotgun (WGS) entry which is preliminary data.</text>
</comment>
<proteinExistence type="predicted"/>
<dbReference type="VEuPathDB" id="FungiDB:PSTT_08695"/>
<evidence type="ECO:0000313" key="2">
    <source>
        <dbReference type="Proteomes" id="UP000238274"/>
    </source>
</evidence>
<evidence type="ECO:0000313" key="1">
    <source>
        <dbReference type="EMBL" id="POW14544.1"/>
    </source>
</evidence>
<protein>
    <submittedName>
        <fullName evidence="1">Uncharacterized protein</fullName>
    </submittedName>
</protein>
<keyword evidence="2" id="KW-1185">Reference proteome</keyword>